<dbReference type="Gene3D" id="3.10.180.10">
    <property type="entry name" value="2,3-Dihydroxybiphenyl 1,2-Dioxygenase, domain 1"/>
    <property type="match status" value="2"/>
</dbReference>
<organism evidence="2 3">
    <name type="scientific">Rhodococcus jostii</name>
    <dbReference type="NCBI Taxonomy" id="132919"/>
    <lineage>
        <taxon>Bacteria</taxon>
        <taxon>Bacillati</taxon>
        <taxon>Actinomycetota</taxon>
        <taxon>Actinomycetes</taxon>
        <taxon>Mycobacteriales</taxon>
        <taxon>Nocardiaceae</taxon>
        <taxon>Rhodococcus</taxon>
    </lineage>
</organism>
<dbReference type="SUPFAM" id="SSF54593">
    <property type="entry name" value="Glyoxalase/Bleomycin resistance protein/Dihydroxybiphenyl dioxygenase"/>
    <property type="match status" value="1"/>
</dbReference>
<dbReference type="Pfam" id="PF22632">
    <property type="entry name" value="BphC_D1"/>
    <property type="match status" value="1"/>
</dbReference>
<dbReference type="InterPro" id="IPR004360">
    <property type="entry name" value="Glyas_Fos-R_dOase_dom"/>
</dbReference>
<dbReference type="PROSITE" id="PS51819">
    <property type="entry name" value="VOC"/>
    <property type="match status" value="2"/>
</dbReference>
<accession>A0A1H4ISM1</accession>
<feature type="domain" description="VOC" evidence="1">
    <location>
        <begin position="5"/>
        <end position="120"/>
    </location>
</feature>
<dbReference type="CDD" id="cd07252">
    <property type="entry name" value="BphC1-RGP6_N_like"/>
    <property type="match status" value="1"/>
</dbReference>
<name>A0A1H4ISM1_RHOJO</name>
<protein>
    <submittedName>
        <fullName evidence="2">3,4-dihydroxy-9,10-secoandrosta-1,3,5(10)-triene-9,17-dione 4,5-dioxygenase</fullName>
    </submittedName>
</protein>
<dbReference type="InterPro" id="IPR037523">
    <property type="entry name" value="VOC_core"/>
</dbReference>
<keyword evidence="2" id="KW-0560">Oxidoreductase</keyword>
<dbReference type="OrthoDB" id="6909416at2"/>
<dbReference type="Pfam" id="PF00903">
    <property type="entry name" value="Glyoxalase"/>
    <property type="match status" value="1"/>
</dbReference>
<dbReference type="InterPro" id="IPR029068">
    <property type="entry name" value="Glyas_Bleomycin-R_OHBP_Dase"/>
</dbReference>
<reference evidence="3" key="1">
    <citation type="submission" date="2016-10" db="EMBL/GenBank/DDBJ databases">
        <authorList>
            <person name="Varghese N."/>
        </authorList>
    </citation>
    <scope>NUCLEOTIDE SEQUENCE [LARGE SCALE GENOMIC DNA]</scope>
    <source>
        <strain evidence="3">DSM 44719</strain>
    </source>
</reference>
<feature type="domain" description="VOC" evidence="1">
    <location>
        <begin position="139"/>
        <end position="269"/>
    </location>
</feature>
<evidence type="ECO:0000313" key="3">
    <source>
        <dbReference type="Proteomes" id="UP000183407"/>
    </source>
</evidence>
<dbReference type="EMBL" id="FNTL01000002">
    <property type="protein sequence ID" value="SEB37121.1"/>
    <property type="molecule type" value="Genomic_DNA"/>
</dbReference>
<gene>
    <name evidence="2" type="ORF">SAMN04490220_0478</name>
</gene>
<sequence length="300" mass="32573">MLIQRLGYAGLLSSDAEGWRTFGPDVLGMPLGEDSAAGAVRLRLGSRPFSLSVLQSDTDGLDYLGWEATDRRALIDVADRLKGMGVDIEELSAAECADRRVDEAIRFTDPNEYVHEVYAGSHAITRPVVPVGHCSGFVGMGHAFLLVPDAPSTEGFFRDAFDLSVSDRLDFGMGESPFEPGPARVTVSFVTSGPHHHLLALAQGPADTDNHGLAHIMIEVRELDDLGFAYDRATERNCVVTTMGRHVNDQMVSFYAAGPGGTPIEYSWGGRPGPSEQESIPRYDKSSIWGHRPIKESVTK</sequence>
<evidence type="ECO:0000259" key="1">
    <source>
        <dbReference type="PROSITE" id="PS51819"/>
    </source>
</evidence>
<dbReference type="GO" id="GO:0051213">
    <property type="term" value="F:dioxygenase activity"/>
    <property type="evidence" value="ECO:0007669"/>
    <property type="project" value="UniProtKB-KW"/>
</dbReference>
<keyword evidence="2" id="KW-0223">Dioxygenase</keyword>
<dbReference type="AlphaFoldDB" id="A0A1H4ISM1"/>
<dbReference type="Proteomes" id="UP000183407">
    <property type="component" value="Unassembled WGS sequence"/>
</dbReference>
<dbReference type="RefSeq" id="WP_073357978.1">
    <property type="nucleotide sequence ID" value="NZ_FNTL01000002.1"/>
</dbReference>
<evidence type="ECO:0000313" key="2">
    <source>
        <dbReference type="EMBL" id="SEB37121.1"/>
    </source>
</evidence>
<proteinExistence type="predicted"/>